<feature type="compositionally biased region" description="Polar residues" evidence="1">
    <location>
        <begin position="1"/>
        <end position="14"/>
    </location>
</feature>
<reference evidence="2 3" key="1">
    <citation type="journal article" date="2018" name="Front. Plant Sci.">
        <title>Red Clover (Trifolium pratense) and Zigzag Clover (T. medium) - A Picture of Genomic Similarities and Differences.</title>
        <authorList>
            <person name="Dluhosova J."/>
            <person name="Istvanek J."/>
            <person name="Nedelnik J."/>
            <person name="Repkova J."/>
        </authorList>
    </citation>
    <scope>NUCLEOTIDE SEQUENCE [LARGE SCALE GENOMIC DNA]</scope>
    <source>
        <strain evidence="3">cv. 10/8</strain>
        <tissue evidence="2">Leaf</tissue>
    </source>
</reference>
<comment type="caution">
    <text evidence="2">The sequence shown here is derived from an EMBL/GenBank/DDBJ whole genome shotgun (WGS) entry which is preliminary data.</text>
</comment>
<feature type="compositionally biased region" description="Polar residues" evidence="1">
    <location>
        <begin position="67"/>
        <end position="77"/>
    </location>
</feature>
<feature type="region of interest" description="Disordered" evidence="1">
    <location>
        <begin position="1"/>
        <end position="39"/>
    </location>
</feature>
<accession>A0A392RVT4</accession>
<dbReference type="Proteomes" id="UP000265520">
    <property type="component" value="Unassembled WGS sequence"/>
</dbReference>
<feature type="region of interest" description="Disordered" evidence="1">
    <location>
        <begin position="51"/>
        <end position="103"/>
    </location>
</feature>
<evidence type="ECO:0000313" key="2">
    <source>
        <dbReference type="EMBL" id="MCI39705.1"/>
    </source>
</evidence>
<dbReference type="AlphaFoldDB" id="A0A392RVT4"/>
<dbReference type="EMBL" id="LXQA010270694">
    <property type="protein sequence ID" value="MCI39705.1"/>
    <property type="molecule type" value="Genomic_DNA"/>
</dbReference>
<evidence type="ECO:0000256" key="1">
    <source>
        <dbReference type="SAM" id="MobiDB-lite"/>
    </source>
</evidence>
<proteinExistence type="predicted"/>
<name>A0A392RVT4_9FABA</name>
<feature type="non-terminal residue" evidence="2">
    <location>
        <position position="103"/>
    </location>
</feature>
<sequence>MHGNASDNNTVVNSHSKESMETVSENFDSESVEKDNSGDVNVIDIYEVVSKEKSVEKTPSIAKRLRSNTGKAVSSPNKLAKTTRAAKKTSEKPVNFRPPRSSS</sequence>
<evidence type="ECO:0000313" key="3">
    <source>
        <dbReference type="Proteomes" id="UP000265520"/>
    </source>
</evidence>
<protein>
    <submittedName>
        <fullName evidence="2">Uncharacterized protein</fullName>
    </submittedName>
</protein>
<keyword evidence="3" id="KW-1185">Reference proteome</keyword>
<organism evidence="2 3">
    <name type="scientific">Trifolium medium</name>
    <dbReference type="NCBI Taxonomy" id="97028"/>
    <lineage>
        <taxon>Eukaryota</taxon>
        <taxon>Viridiplantae</taxon>
        <taxon>Streptophyta</taxon>
        <taxon>Embryophyta</taxon>
        <taxon>Tracheophyta</taxon>
        <taxon>Spermatophyta</taxon>
        <taxon>Magnoliopsida</taxon>
        <taxon>eudicotyledons</taxon>
        <taxon>Gunneridae</taxon>
        <taxon>Pentapetalae</taxon>
        <taxon>rosids</taxon>
        <taxon>fabids</taxon>
        <taxon>Fabales</taxon>
        <taxon>Fabaceae</taxon>
        <taxon>Papilionoideae</taxon>
        <taxon>50 kb inversion clade</taxon>
        <taxon>NPAAA clade</taxon>
        <taxon>Hologalegina</taxon>
        <taxon>IRL clade</taxon>
        <taxon>Trifolieae</taxon>
        <taxon>Trifolium</taxon>
    </lineage>
</organism>